<evidence type="ECO:0000313" key="1">
    <source>
        <dbReference type="EMBL" id="KAF4455382.1"/>
    </source>
</evidence>
<dbReference type="AlphaFoldDB" id="A0A8H4KSE3"/>
<dbReference type="Proteomes" id="UP000554235">
    <property type="component" value="Unassembled WGS sequence"/>
</dbReference>
<name>A0A8H4KSE3_9HYPO</name>
<dbReference type="OrthoDB" id="5077589at2759"/>
<accession>A0A8H4KSE3</accession>
<sequence length="182" mass="20352">MAAMAGRPARSARPQRPCGSALYGCHHSQRHRRSGFVATKHPHHSSRKAMNEKFALMDLVQHHVKMSKRKGTISNGPLLYKHFLMLVFKEWTTGTRLNPTPSMKLRSFTDSNVKVATLAQDHPPSGARVKAGRQTRDARRCGAPDLGDVAGHDDDVFRHGRTDKPVGFISTDNYNHNYTDDV</sequence>
<comment type="caution">
    <text evidence="1">The sequence shown here is derived from an EMBL/GenBank/DDBJ whole genome shotgun (WGS) entry which is preliminary data.</text>
</comment>
<keyword evidence="2" id="KW-1185">Reference proteome</keyword>
<protein>
    <submittedName>
        <fullName evidence="1">Uncharacterized protein</fullName>
    </submittedName>
</protein>
<organism evidence="1 2">
    <name type="scientific">Fusarium albosuccineum</name>
    <dbReference type="NCBI Taxonomy" id="1237068"/>
    <lineage>
        <taxon>Eukaryota</taxon>
        <taxon>Fungi</taxon>
        <taxon>Dikarya</taxon>
        <taxon>Ascomycota</taxon>
        <taxon>Pezizomycotina</taxon>
        <taxon>Sordariomycetes</taxon>
        <taxon>Hypocreomycetidae</taxon>
        <taxon>Hypocreales</taxon>
        <taxon>Nectriaceae</taxon>
        <taxon>Fusarium</taxon>
        <taxon>Fusarium decemcellulare species complex</taxon>
    </lineage>
</organism>
<proteinExistence type="predicted"/>
<dbReference type="EMBL" id="JAADYS010002741">
    <property type="protein sequence ID" value="KAF4455382.1"/>
    <property type="molecule type" value="Genomic_DNA"/>
</dbReference>
<evidence type="ECO:0000313" key="2">
    <source>
        <dbReference type="Proteomes" id="UP000554235"/>
    </source>
</evidence>
<gene>
    <name evidence="1" type="ORF">FALBO_15622</name>
</gene>
<reference evidence="1 2" key="1">
    <citation type="submission" date="2020-01" db="EMBL/GenBank/DDBJ databases">
        <title>Identification and distribution of gene clusters putatively required for synthesis of sphingolipid metabolism inhibitors in phylogenetically diverse species of the filamentous fungus Fusarium.</title>
        <authorList>
            <person name="Kim H.-S."/>
            <person name="Busman M."/>
            <person name="Brown D.W."/>
            <person name="Divon H."/>
            <person name="Uhlig S."/>
            <person name="Proctor R.H."/>
        </authorList>
    </citation>
    <scope>NUCLEOTIDE SEQUENCE [LARGE SCALE GENOMIC DNA]</scope>
    <source>
        <strain evidence="1 2">NRRL 20459</strain>
    </source>
</reference>